<keyword evidence="1" id="KW-0472">Membrane</keyword>
<feature type="transmembrane region" description="Helical" evidence="1">
    <location>
        <begin position="15"/>
        <end position="41"/>
    </location>
</feature>
<comment type="caution">
    <text evidence="2">The sequence shown here is derived from an EMBL/GenBank/DDBJ whole genome shotgun (WGS) entry which is preliminary data.</text>
</comment>
<organism evidence="2 3">
    <name type="scientific">Nesterenkonia alkaliphila</name>
    <dbReference type="NCBI Taxonomy" id="1463631"/>
    <lineage>
        <taxon>Bacteria</taxon>
        <taxon>Bacillati</taxon>
        <taxon>Actinomycetota</taxon>
        <taxon>Actinomycetes</taxon>
        <taxon>Micrococcales</taxon>
        <taxon>Micrococcaceae</taxon>
        <taxon>Nesterenkonia</taxon>
    </lineage>
</organism>
<feature type="transmembrane region" description="Helical" evidence="1">
    <location>
        <begin position="179"/>
        <end position="199"/>
    </location>
</feature>
<name>A0A7K1UEZ0_9MICC</name>
<sequence>MDLDREGPLTKLTNFVYRLIVIEVAFVLVTLPALIGIFFLEQHPSNIPLYAAFALFFGPAISAGVYAWRADQDVVPWLRFWKGWIESFKQTMVVWIPVVGVCALVAFNAAYANVPAAFIIGGIVIAAGAAIYGVALLVIIANFSFRTRDLFAVVMFGTAHAPLAALGIVSLTILAGAVIFFWADWVLVLLASFMLVLLARIVRPMLIQINEGLVKPGQDPLP</sequence>
<reference evidence="2 3" key="1">
    <citation type="submission" date="2019-12" db="EMBL/GenBank/DDBJ databases">
        <title>Nesterenkonia muleiensis sp. nov., a novel actinobacterium isolated from sap of Populus euphratica.</title>
        <authorList>
            <person name="Wang R."/>
        </authorList>
    </citation>
    <scope>NUCLEOTIDE SEQUENCE [LARGE SCALE GENOMIC DNA]</scope>
    <source>
        <strain evidence="2 3">F10</strain>
    </source>
</reference>
<evidence type="ECO:0000313" key="3">
    <source>
        <dbReference type="Proteomes" id="UP000460157"/>
    </source>
</evidence>
<keyword evidence="1" id="KW-0812">Transmembrane</keyword>
<protein>
    <submittedName>
        <fullName evidence="2">DUF624 domain-containing protein</fullName>
    </submittedName>
</protein>
<accession>A0A7K1UEZ0</accession>
<gene>
    <name evidence="2" type="ORF">GNZ21_01455</name>
</gene>
<keyword evidence="1" id="KW-1133">Transmembrane helix</keyword>
<evidence type="ECO:0000313" key="2">
    <source>
        <dbReference type="EMBL" id="MVT25043.1"/>
    </source>
</evidence>
<evidence type="ECO:0000256" key="1">
    <source>
        <dbReference type="SAM" id="Phobius"/>
    </source>
</evidence>
<dbReference type="OrthoDB" id="4211860at2"/>
<dbReference type="AlphaFoldDB" id="A0A7K1UEZ0"/>
<feature type="transmembrane region" description="Helical" evidence="1">
    <location>
        <begin position="150"/>
        <end position="173"/>
    </location>
</feature>
<dbReference type="RefSeq" id="WP_157320710.1">
    <property type="nucleotide sequence ID" value="NZ_BMFX01000034.1"/>
</dbReference>
<feature type="transmembrane region" description="Helical" evidence="1">
    <location>
        <begin position="91"/>
        <end position="111"/>
    </location>
</feature>
<proteinExistence type="predicted"/>
<keyword evidence="3" id="KW-1185">Reference proteome</keyword>
<dbReference type="EMBL" id="WRPM01000010">
    <property type="protein sequence ID" value="MVT25043.1"/>
    <property type="molecule type" value="Genomic_DNA"/>
</dbReference>
<feature type="transmembrane region" description="Helical" evidence="1">
    <location>
        <begin position="47"/>
        <end position="70"/>
    </location>
</feature>
<dbReference type="Proteomes" id="UP000460157">
    <property type="component" value="Unassembled WGS sequence"/>
</dbReference>
<feature type="transmembrane region" description="Helical" evidence="1">
    <location>
        <begin position="117"/>
        <end position="143"/>
    </location>
</feature>